<dbReference type="GO" id="GO:0044781">
    <property type="term" value="P:bacterial-type flagellum organization"/>
    <property type="evidence" value="ECO:0007669"/>
    <property type="project" value="UniProtKB-UniRule"/>
</dbReference>
<evidence type="ECO:0000256" key="5">
    <source>
        <dbReference type="RuleBase" id="RU362076"/>
    </source>
</evidence>
<evidence type="ECO:0000259" key="6">
    <source>
        <dbReference type="Pfam" id="PF13860"/>
    </source>
</evidence>
<evidence type="ECO:0000313" key="8">
    <source>
        <dbReference type="EMBL" id="MBR7745399.1"/>
    </source>
</evidence>
<feature type="domain" description="FlgD Tudor-like" evidence="7">
    <location>
        <begin position="88"/>
        <end position="221"/>
    </location>
</feature>
<keyword evidence="8" id="KW-0282">Flagellum</keyword>
<keyword evidence="8" id="KW-0966">Cell projection</keyword>
<evidence type="ECO:0000256" key="3">
    <source>
        <dbReference type="ARBA" id="ARBA00022795"/>
    </source>
</evidence>
<dbReference type="Pfam" id="PF13861">
    <property type="entry name" value="FLgD_tudor"/>
    <property type="match status" value="1"/>
</dbReference>
<keyword evidence="3 5" id="KW-1005">Bacterial flagellum biogenesis</keyword>
<name>A0A941I2V3_9BURK</name>
<dbReference type="InterPro" id="IPR025965">
    <property type="entry name" value="FlgD/Vpr_Ig-like"/>
</dbReference>
<comment type="similarity">
    <text evidence="1 5">Belongs to the FlgD family.</text>
</comment>
<evidence type="ECO:0000256" key="4">
    <source>
        <dbReference type="ARBA" id="ARBA00024746"/>
    </source>
</evidence>
<evidence type="ECO:0000256" key="2">
    <source>
        <dbReference type="ARBA" id="ARBA00016013"/>
    </source>
</evidence>
<gene>
    <name evidence="8" type="primary">flgD</name>
    <name evidence="8" type="ORF">KDM92_02285</name>
</gene>
<dbReference type="Gene3D" id="2.60.40.4070">
    <property type="match status" value="1"/>
</dbReference>
<dbReference type="AlphaFoldDB" id="A0A941I2V3"/>
<evidence type="ECO:0000259" key="7">
    <source>
        <dbReference type="Pfam" id="PF13861"/>
    </source>
</evidence>
<comment type="caution">
    <text evidence="8">The sequence shown here is derived from an EMBL/GenBank/DDBJ whole genome shotgun (WGS) entry which is preliminary data.</text>
</comment>
<comment type="function">
    <text evidence="4 5">Required for flagellar hook formation. May act as a scaffolding protein.</text>
</comment>
<protein>
    <recommendedName>
        <fullName evidence="2 5">Basal-body rod modification protein FlgD</fullName>
    </recommendedName>
</protein>
<dbReference type="RefSeq" id="WP_212682817.1">
    <property type="nucleotide sequence ID" value="NZ_JAGSPM010000001.1"/>
</dbReference>
<keyword evidence="9" id="KW-1185">Reference proteome</keyword>
<dbReference type="Gene3D" id="2.30.30.910">
    <property type="match status" value="1"/>
</dbReference>
<organism evidence="8 9">
    <name type="scientific">Undibacterium baiyunense</name>
    <dbReference type="NCBI Taxonomy" id="2828731"/>
    <lineage>
        <taxon>Bacteria</taxon>
        <taxon>Pseudomonadati</taxon>
        <taxon>Pseudomonadota</taxon>
        <taxon>Betaproteobacteria</taxon>
        <taxon>Burkholderiales</taxon>
        <taxon>Oxalobacteraceae</taxon>
        <taxon>Undibacterium</taxon>
    </lineage>
</organism>
<dbReference type="InterPro" id="IPR025963">
    <property type="entry name" value="FLgD_Tudor"/>
</dbReference>
<reference evidence="8 9" key="1">
    <citation type="submission" date="2021-04" db="EMBL/GenBank/DDBJ databases">
        <title>novel species isolated from subtropical streams in China.</title>
        <authorList>
            <person name="Lu H."/>
        </authorList>
    </citation>
    <scope>NUCLEOTIDE SEQUENCE [LARGE SCALE GENOMIC DNA]</scope>
    <source>
        <strain evidence="8 9">BYS107W</strain>
    </source>
</reference>
<keyword evidence="8" id="KW-0969">Cilium</keyword>
<sequence length="224" mass="23773">MSTINTQTQAVDPALLTTMNGARATKSATQEAQDKFMTLLVTQMKNQDPLNPLDNAQITSQLAQLSTVTGIDKLNETMTAMSGNFRSSQNLQAASMIGHGVVVPGNNVELKDGKSVLGFDLPQNADKIQVKIRDQGGALVKTLDFTNMTSGFNSVSWDGKNEAGTVAANGNYSFEVIASSGEKKLDVTPLSFGLVSSVSFGTQGTMLSILNTGEVAMSEVRQIF</sequence>
<dbReference type="InterPro" id="IPR005648">
    <property type="entry name" value="FlgD"/>
</dbReference>
<feature type="domain" description="FlgD/Vpr Ig-like" evidence="6">
    <location>
        <begin position="105"/>
        <end position="181"/>
    </location>
</feature>
<proteinExistence type="inferred from homology"/>
<dbReference type="EMBL" id="JAGSPM010000001">
    <property type="protein sequence ID" value="MBR7745399.1"/>
    <property type="molecule type" value="Genomic_DNA"/>
</dbReference>
<accession>A0A941I2V3</accession>
<dbReference type="Proteomes" id="UP000680158">
    <property type="component" value="Unassembled WGS sequence"/>
</dbReference>
<dbReference type="Pfam" id="PF03963">
    <property type="entry name" value="FlgD"/>
    <property type="match status" value="1"/>
</dbReference>
<evidence type="ECO:0000313" key="9">
    <source>
        <dbReference type="Proteomes" id="UP000680158"/>
    </source>
</evidence>
<dbReference type="Pfam" id="PF13860">
    <property type="entry name" value="FlgD_ig"/>
    <property type="match status" value="1"/>
</dbReference>
<evidence type="ECO:0000256" key="1">
    <source>
        <dbReference type="ARBA" id="ARBA00010577"/>
    </source>
</evidence>